<proteinExistence type="inferred from homology"/>
<dbReference type="Pfam" id="PF06386">
    <property type="entry name" value="GvpL_GvpF"/>
    <property type="match status" value="1"/>
</dbReference>
<accession>A0A317DA07</accession>
<comment type="subcellular location">
    <subcellularLocation>
        <location evidence="2">Gas vesicle</location>
    </subcellularLocation>
</comment>
<dbReference type="GO" id="GO:0031411">
    <property type="term" value="C:gas vesicle"/>
    <property type="evidence" value="ECO:0007669"/>
    <property type="project" value="UniProtKB-SubCell"/>
</dbReference>
<dbReference type="OrthoDB" id="3867411at2"/>
<protein>
    <submittedName>
        <fullName evidence="4">Gas vesicle protein GvpFL</fullName>
    </submittedName>
</protein>
<comment type="caution">
    <text evidence="4">The sequence shown here is derived from an EMBL/GenBank/DDBJ whole genome shotgun (WGS) entry which is preliminary data.</text>
</comment>
<dbReference type="PANTHER" id="PTHR36852:SF1">
    <property type="entry name" value="PROTEIN GVPL 2"/>
    <property type="match status" value="1"/>
</dbReference>
<organism evidence="4 5">
    <name type="scientific">Micromonospora sicca</name>
    <dbReference type="NCBI Taxonomy" id="2202420"/>
    <lineage>
        <taxon>Bacteria</taxon>
        <taxon>Bacillati</taxon>
        <taxon>Actinomycetota</taxon>
        <taxon>Actinomycetes</taxon>
        <taxon>Micromonosporales</taxon>
        <taxon>Micromonosporaceae</taxon>
        <taxon>Micromonospora</taxon>
    </lineage>
</organism>
<keyword evidence="1" id="KW-0304">Gas vesicle</keyword>
<dbReference type="EMBL" id="QGKS01000320">
    <property type="protein sequence ID" value="PWR11427.1"/>
    <property type="molecule type" value="Genomic_DNA"/>
</dbReference>
<dbReference type="InterPro" id="IPR009430">
    <property type="entry name" value="GvpL/GvpF"/>
</dbReference>
<evidence type="ECO:0000313" key="4">
    <source>
        <dbReference type="EMBL" id="PWR11427.1"/>
    </source>
</evidence>
<evidence type="ECO:0000256" key="3">
    <source>
        <dbReference type="ARBA" id="ARBA00035643"/>
    </source>
</evidence>
<name>A0A317DA07_9ACTN</name>
<gene>
    <name evidence="4" type="ORF">DKT69_26765</name>
</gene>
<dbReference type="PANTHER" id="PTHR36852">
    <property type="entry name" value="PROTEIN GVPL 2"/>
    <property type="match status" value="1"/>
</dbReference>
<dbReference type="AlphaFoldDB" id="A0A317DA07"/>
<evidence type="ECO:0000313" key="5">
    <source>
        <dbReference type="Proteomes" id="UP000246050"/>
    </source>
</evidence>
<sequence length="258" mass="27980">MTTQEAEPSGATGLFIYGIVPSDVEPTPDAEGVGDPAGEVTAVRHGDLAALVSEVGLEEPMGRPADLTAYQTLLDGTAAVAPVLPVRFGTVVTGQDAVAELLEAHHDRFAAALDEFEDRLQYTVHGRFDEEEMISDFLTENSAAAALAEQVRGRQEAETREKRIRLGEMISQGVELRREAENRALIEALTPYAVAHAPRPPSSELDAMNVAFLVATDDEEDFVRAVEDFAEQRRGLVRMRLLGPLAPYDFVSAHQLVA</sequence>
<dbReference type="Proteomes" id="UP000246050">
    <property type="component" value="Unassembled WGS sequence"/>
</dbReference>
<reference evidence="4 5" key="1">
    <citation type="submission" date="2018-05" db="EMBL/GenBank/DDBJ databases">
        <title>Micromonosporas from Atacama Desert.</title>
        <authorList>
            <person name="Carro L."/>
            <person name="Golinska P."/>
            <person name="Klenk H.-P."/>
            <person name="Goodfellow M."/>
        </authorList>
    </citation>
    <scope>NUCLEOTIDE SEQUENCE [LARGE SCALE GENOMIC DNA]</scope>
    <source>
        <strain evidence="4 5">4G51</strain>
    </source>
</reference>
<dbReference type="GO" id="GO:0031412">
    <property type="term" value="P:gas vesicle organization"/>
    <property type="evidence" value="ECO:0007669"/>
    <property type="project" value="InterPro"/>
</dbReference>
<dbReference type="RefSeq" id="WP_109804276.1">
    <property type="nucleotide sequence ID" value="NZ_QGKS01000320.1"/>
</dbReference>
<evidence type="ECO:0000256" key="1">
    <source>
        <dbReference type="ARBA" id="ARBA00022987"/>
    </source>
</evidence>
<evidence type="ECO:0000256" key="2">
    <source>
        <dbReference type="ARBA" id="ARBA00035108"/>
    </source>
</evidence>
<comment type="similarity">
    <text evidence="3">Belongs to the gas vesicle GvpF/GvpL family.</text>
</comment>